<name>A0AC60PWD5_IXOPE</name>
<gene>
    <name evidence="1" type="ORF">HPB47_027379</name>
</gene>
<dbReference type="EMBL" id="JABSTQ010009844">
    <property type="protein sequence ID" value="KAG0425456.1"/>
    <property type="molecule type" value="Genomic_DNA"/>
</dbReference>
<organism evidence="1 2">
    <name type="scientific">Ixodes persulcatus</name>
    <name type="common">Taiga tick</name>
    <dbReference type="NCBI Taxonomy" id="34615"/>
    <lineage>
        <taxon>Eukaryota</taxon>
        <taxon>Metazoa</taxon>
        <taxon>Ecdysozoa</taxon>
        <taxon>Arthropoda</taxon>
        <taxon>Chelicerata</taxon>
        <taxon>Arachnida</taxon>
        <taxon>Acari</taxon>
        <taxon>Parasitiformes</taxon>
        <taxon>Ixodida</taxon>
        <taxon>Ixodoidea</taxon>
        <taxon>Ixodidae</taxon>
        <taxon>Ixodinae</taxon>
        <taxon>Ixodes</taxon>
    </lineage>
</organism>
<proteinExistence type="predicted"/>
<comment type="caution">
    <text evidence="1">The sequence shown here is derived from an EMBL/GenBank/DDBJ whole genome shotgun (WGS) entry which is preliminary data.</text>
</comment>
<reference evidence="1 2" key="1">
    <citation type="journal article" date="2020" name="Cell">
        <title>Large-Scale Comparative Analyses of Tick Genomes Elucidate Their Genetic Diversity and Vector Capacities.</title>
        <authorList>
            <consortium name="Tick Genome and Microbiome Consortium (TIGMIC)"/>
            <person name="Jia N."/>
            <person name="Wang J."/>
            <person name="Shi W."/>
            <person name="Du L."/>
            <person name="Sun Y."/>
            <person name="Zhan W."/>
            <person name="Jiang J.F."/>
            <person name="Wang Q."/>
            <person name="Zhang B."/>
            <person name="Ji P."/>
            <person name="Bell-Sakyi L."/>
            <person name="Cui X.M."/>
            <person name="Yuan T.T."/>
            <person name="Jiang B.G."/>
            <person name="Yang W.F."/>
            <person name="Lam T.T."/>
            <person name="Chang Q.C."/>
            <person name="Ding S.J."/>
            <person name="Wang X.J."/>
            <person name="Zhu J.G."/>
            <person name="Ruan X.D."/>
            <person name="Zhao L."/>
            <person name="Wei J.T."/>
            <person name="Ye R.Z."/>
            <person name="Que T.C."/>
            <person name="Du C.H."/>
            <person name="Zhou Y.H."/>
            <person name="Cheng J.X."/>
            <person name="Dai P.F."/>
            <person name="Guo W.B."/>
            <person name="Han X.H."/>
            <person name="Huang E.J."/>
            <person name="Li L.F."/>
            <person name="Wei W."/>
            <person name="Gao Y.C."/>
            <person name="Liu J.Z."/>
            <person name="Shao H.Z."/>
            <person name="Wang X."/>
            <person name="Wang C.C."/>
            <person name="Yang T.C."/>
            <person name="Huo Q.B."/>
            <person name="Li W."/>
            <person name="Chen H.Y."/>
            <person name="Chen S.E."/>
            <person name="Zhou L.G."/>
            <person name="Ni X.B."/>
            <person name="Tian J.H."/>
            <person name="Sheng Y."/>
            <person name="Liu T."/>
            <person name="Pan Y.S."/>
            <person name="Xia L.Y."/>
            <person name="Li J."/>
            <person name="Zhao F."/>
            <person name="Cao W.C."/>
        </authorList>
    </citation>
    <scope>NUCLEOTIDE SEQUENCE [LARGE SCALE GENOMIC DNA]</scope>
    <source>
        <strain evidence="1">Iper-2018</strain>
    </source>
</reference>
<evidence type="ECO:0000313" key="1">
    <source>
        <dbReference type="EMBL" id="KAG0425456.1"/>
    </source>
</evidence>
<dbReference type="Proteomes" id="UP000805193">
    <property type="component" value="Unassembled WGS sequence"/>
</dbReference>
<evidence type="ECO:0000313" key="2">
    <source>
        <dbReference type="Proteomes" id="UP000805193"/>
    </source>
</evidence>
<sequence length="367" mass="41752">MQAAMVFPTASPAFMFNASMDEPSQKFAQFFGTDKIDFWSRVFYSVTKQESVGLVKLASKLKRMPECPRSILDEVLELSSWNPTGTLTLEEFLAIATLGKPRTVRERRAFRFFQVVASIFVNRLQHARVLRIAMIDYPLFLLPVAMYAIICIGQLVTLVYHSTWCCPNPAKATSYFRYDDKLIMSSERQVEIWRCFSYVLLQIDTFPMISNTVAHVLACMPFSAIHSAWKIPFIYFLGSLMTALTGFLSKSPFMVGASGAIYAVLWAHVADVVFNYGQFKNNVPRIVVVATFTAIDYYGALRWRSQHDIVALPHLAGIIAGITLGRDVLRNRAPTKRECRVIWVWCLSYLTFFIFCIVHGVFLDLGY</sequence>
<accession>A0AC60PWD5</accession>
<protein>
    <submittedName>
        <fullName evidence="1">Uncharacterized protein</fullName>
    </submittedName>
</protein>
<keyword evidence="2" id="KW-1185">Reference proteome</keyword>